<comment type="catalytic activity">
    <reaction evidence="11">
        <text>alpha-D-glucose 1,6-bisphosphate + L-seryl-[protein] = O-phospho-L-seryl-[protein] + alpha-D-glucose 6-phosphate</text>
        <dbReference type="Rhea" id="RHEA:68752"/>
        <dbReference type="Rhea" id="RHEA-COMP:9863"/>
        <dbReference type="Rhea" id="RHEA-COMP:11604"/>
        <dbReference type="ChEBI" id="CHEBI:29999"/>
        <dbReference type="ChEBI" id="CHEBI:58225"/>
        <dbReference type="ChEBI" id="CHEBI:58392"/>
        <dbReference type="ChEBI" id="CHEBI:83421"/>
    </reaction>
</comment>
<evidence type="ECO:0000259" key="16">
    <source>
        <dbReference type="Pfam" id="PF02880"/>
    </source>
</evidence>
<accession>A0A0G4I532</accession>
<dbReference type="InterPro" id="IPR005846">
    <property type="entry name" value="A-D-PHexomutase_a/b/a-III"/>
</dbReference>
<evidence type="ECO:0000256" key="7">
    <source>
        <dbReference type="ARBA" id="ARBA00022723"/>
    </source>
</evidence>
<keyword evidence="7 13" id="KW-0479">Metal-binding</keyword>
<dbReference type="InterPro" id="IPR005845">
    <property type="entry name" value="A-D-PHexomutase_a/b/a-II"/>
</dbReference>
<dbReference type="GO" id="GO:0006006">
    <property type="term" value="P:glucose metabolic process"/>
    <property type="evidence" value="ECO:0007669"/>
    <property type="project" value="UniProtKB-KW"/>
</dbReference>
<feature type="domain" description="Alpha-D-phosphohexomutase alpha/beta/alpha" evidence="14">
    <location>
        <begin position="15"/>
        <end position="158"/>
    </location>
</feature>
<dbReference type="FunFam" id="3.40.120.10:FF:000005">
    <property type="entry name" value="Phosphoglucomutase 5"/>
    <property type="match status" value="1"/>
</dbReference>
<dbReference type="InterPro" id="IPR036900">
    <property type="entry name" value="A-D-PHexomutase_C_sf"/>
</dbReference>
<dbReference type="InterPro" id="IPR005841">
    <property type="entry name" value="Alpha-D-phosphohexomutase_SF"/>
</dbReference>
<evidence type="ECO:0000256" key="1">
    <source>
        <dbReference type="ARBA" id="ARBA00000443"/>
    </source>
</evidence>
<dbReference type="InterPro" id="IPR005844">
    <property type="entry name" value="A-D-PHexomutase_a/b/a-I"/>
</dbReference>
<evidence type="ECO:0000256" key="13">
    <source>
        <dbReference type="RuleBase" id="RU004326"/>
    </source>
</evidence>
<dbReference type="PANTHER" id="PTHR22573:SF2">
    <property type="entry name" value="PHOSPHOGLUCOMUTASE"/>
    <property type="match status" value="1"/>
</dbReference>
<feature type="domain" description="Alpha-D-phosphohexomutase alpha/beta/alpha" evidence="15">
    <location>
        <begin position="191"/>
        <end position="301"/>
    </location>
</feature>
<gene>
    <name evidence="17" type="ORF">Cvel_11076</name>
</gene>
<dbReference type="Pfam" id="PF02879">
    <property type="entry name" value="PGM_PMM_II"/>
    <property type="match status" value="1"/>
</dbReference>
<organism evidence="17">
    <name type="scientific">Chromera velia CCMP2878</name>
    <dbReference type="NCBI Taxonomy" id="1169474"/>
    <lineage>
        <taxon>Eukaryota</taxon>
        <taxon>Sar</taxon>
        <taxon>Alveolata</taxon>
        <taxon>Colpodellida</taxon>
        <taxon>Chromeraceae</taxon>
        <taxon>Chromera</taxon>
    </lineage>
</organism>
<dbReference type="InterPro" id="IPR016066">
    <property type="entry name" value="A-D-PHexomutase_CS"/>
</dbReference>
<name>A0A0G4I532_9ALVE</name>
<dbReference type="Pfam" id="PF24947">
    <property type="entry name" value="PGM1_C_vert_fung"/>
    <property type="match status" value="1"/>
</dbReference>
<evidence type="ECO:0000256" key="3">
    <source>
        <dbReference type="ARBA" id="ARBA00010231"/>
    </source>
</evidence>
<evidence type="ECO:0000259" key="14">
    <source>
        <dbReference type="Pfam" id="PF02878"/>
    </source>
</evidence>
<evidence type="ECO:0000256" key="10">
    <source>
        <dbReference type="ARBA" id="ARBA00023277"/>
    </source>
</evidence>
<evidence type="ECO:0000256" key="9">
    <source>
        <dbReference type="ARBA" id="ARBA00023235"/>
    </source>
</evidence>
<keyword evidence="5" id="KW-0313">Glucose metabolism</keyword>
<dbReference type="AlphaFoldDB" id="A0A0G4I532"/>
<dbReference type="GO" id="GO:0004614">
    <property type="term" value="F:phosphoglucomutase activity"/>
    <property type="evidence" value="ECO:0007669"/>
    <property type="project" value="UniProtKB-EC"/>
</dbReference>
<evidence type="ECO:0000259" key="15">
    <source>
        <dbReference type="Pfam" id="PF02879"/>
    </source>
</evidence>
<protein>
    <recommendedName>
        <fullName evidence="4">phosphoglucomutase (alpha-D-glucose-1,6-bisphosphate-dependent)</fullName>
        <ecNumber evidence="4">5.4.2.2</ecNumber>
    </recommendedName>
</protein>
<comment type="similarity">
    <text evidence="3 13">Belongs to the phosphohexose mutase family.</text>
</comment>
<sequence length="576" mass="62206">MATVEKIATAPIAGQKPGTSGLRKKTKIFMEGNYLANFVQSIFDSLPANELAGCTMLVSGDGRFYNKQAIQIISEIAAGNGVKRVWIGQNGLMSTPAASCVIREREGGAAYGGILLTASHNPGGPENDFGIKYNMSNGGPAPEAVTNKIFENTSKISEIKRVKLPPIDLSKIGKTEPVPGFFAEVISPTEDYVAMMKGLFDFEELKKLVSRSDFSMVYDGMHGVAGPYAKAVFSQELGVSEDKLMGCEPSEDFNKGHPDPNLTYAHDLVEILHPLEPSKVTDKTPDFGAAGDGDADRNMILGKGFFVTPSDSVAIIACYAQRTIKYFKDGLKGVSRSMPTSMALDKVAEKMGLQMYEVPTGWKFFGNLMDAGRLSICGEESFGTGSDHVREKDGIWAVLAWLSILAFRNKDTAAGSLVSIRQIVEEHWAEFGRNFYTRYDYEEVDSGAANKMMDRLKGLAGDIAGIPAACSSVSALLEKNPIVKADNFEYKDPVDGSVSSNQGMRFFLKDGSRVVWRLSGTGSSGATIRMYLEKYTQNSAELGMATADAMGEMVSLALAISDIPAITGRDKPTVIT</sequence>
<dbReference type="Pfam" id="PF02880">
    <property type="entry name" value="PGM_PMM_III"/>
    <property type="match status" value="1"/>
</dbReference>
<dbReference type="FunFam" id="3.40.120.10:FF:000006">
    <property type="entry name" value="Phosphoglucomutase PgmA"/>
    <property type="match status" value="1"/>
</dbReference>
<evidence type="ECO:0000256" key="6">
    <source>
        <dbReference type="ARBA" id="ARBA00022553"/>
    </source>
</evidence>
<dbReference type="PANTHER" id="PTHR22573">
    <property type="entry name" value="PHOSPHOHEXOMUTASE FAMILY MEMBER"/>
    <property type="match status" value="1"/>
</dbReference>
<dbReference type="Gene3D" id="3.40.120.10">
    <property type="entry name" value="Alpha-D-Glucose-1,6-Bisphosphate, subunit A, domain 3"/>
    <property type="match status" value="3"/>
</dbReference>
<evidence type="ECO:0000256" key="5">
    <source>
        <dbReference type="ARBA" id="ARBA00022526"/>
    </source>
</evidence>
<proteinExistence type="inferred from homology"/>
<dbReference type="EC" id="5.4.2.2" evidence="4"/>
<evidence type="ECO:0000256" key="12">
    <source>
        <dbReference type="ARBA" id="ARBA00049409"/>
    </source>
</evidence>
<evidence type="ECO:0000256" key="8">
    <source>
        <dbReference type="ARBA" id="ARBA00022842"/>
    </source>
</evidence>
<reference evidence="17" key="1">
    <citation type="submission" date="2014-11" db="EMBL/GenBank/DDBJ databases">
        <authorList>
            <person name="Otto D Thomas"/>
            <person name="Naeem Raeece"/>
        </authorList>
    </citation>
    <scope>NUCLEOTIDE SEQUENCE</scope>
</reference>
<dbReference type="GO" id="GO:0000287">
    <property type="term" value="F:magnesium ion binding"/>
    <property type="evidence" value="ECO:0007669"/>
    <property type="project" value="InterPro"/>
</dbReference>
<keyword evidence="9" id="KW-0413">Isomerase</keyword>
<dbReference type="GO" id="GO:0005829">
    <property type="term" value="C:cytosol"/>
    <property type="evidence" value="ECO:0007669"/>
    <property type="project" value="TreeGrafter"/>
</dbReference>
<comment type="catalytic activity">
    <reaction evidence="12">
        <text>O-phospho-L-seryl-[protein] + alpha-D-glucose 1-phosphate = alpha-D-glucose 1,6-bisphosphate + L-seryl-[protein]</text>
        <dbReference type="Rhea" id="RHEA:68748"/>
        <dbReference type="Rhea" id="RHEA-COMP:9863"/>
        <dbReference type="Rhea" id="RHEA-COMP:11604"/>
        <dbReference type="ChEBI" id="CHEBI:29999"/>
        <dbReference type="ChEBI" id="CHEBI:58392"/>
        <dbReference type="ChEBI" id="CHEBI:58601"/>
        <dbReference type="ChEBI" id="CHEBI:83421"/>
    </reaction>
</comment>
<dbReference type="PROSITE" id="PS00710">
    <property type="entry name" value="PGM_PMM"/>
    <property type="match status" value="1"/>
</dbReference>
<dbReference type="SUPFAM" id="SSF53738">
    <property type="entry name" value="Phosphoglucomutase, first 3 domains"/>
    <property type="match status" value="3"/>
</dbReference>
<comment type="cofactor">
    <cofactor evidence="2">
        <name>Mg(2+)</name>
        <dbReference type="ChEBI" id="CHEBI:18420"/>
    </cofactor>
</comment>
<dbReference type="FunFam" id="3.40.120.10:FF:000004">
    <property type="entry name" value="Phosphoglucomutase 5"/>
    <property type="match status" value="1"/>
</dbReference>
<dbReference type="Gene3D" id="3.30.310.50">
    <property type="entry name" value="Alpha-D-phosphohexomutase, C-terminal domain"/>
    <property type="match status" value="1"/>
</dbReference>
<dbReference type="SUPFAM" id="SSF55957">
    <property type="entry name" value="Phosphoglucomutase, C-terminal domain"/>
    <property type="match status" value="1"/>
</dbReference>
<dbReference type="CDD" id="cd03085">
    <property type="entry name" value="PGM1"/>
    <property type="match status" value="1"/>
</dbReference>
<dbReference type="EMBL" id="CDMZ01005144">
    <property type="protein sequence ID" value="CEM52109.1"/>
    <property type="molecule type" value="Genomic_DNA"/>
</dbReference>
<feature type="domain" description="Alpha-D-phosphohexomutase alpha/beta/alpha" evidence="16">
    <location>
        <begin position="312"/>
        <end position="413"/>
    </location>
</feature>
<dbReference type="PhylomeDB" id="A0A0G4I532"/>
<dbReference type="FunFam" id="3.30.310.50:FF:000002">
    <property type="entry name" value="Phosphoglucomutase 5"/>
    <property type="match status" value="1"/>
</dbReference>
<evidence type="ECO:0000256" key="4">
    <source>
        <dbReference type="ARBA" id="ARBA00012728"/>
    </source>
</evidence>
<evidence type="ECO:0000256" key="11">
    <source>
        <dbReference type="ARBA" id="ARBA00049318"/>
    </source>
</evidence>
<dbReference type="VEuPathDB" id="CryptoDB:Cvel_11076"/>
<evidence type="ECO:0000313" key="17">
    <source>
        <dbReference type="EMBL" id="CEM52109.1"/>
    </source>
</evidence>
<comment type="catalytic activity">
    <reaction evidence="1">
        <text>alpha-D-glucose 1-phosphate = alpha-D-glucose 6-phosphate</text>
        <dbReference type="Rhea" id="RHEA:23536"/>
        <dbReference type="ChEBI" id="CHEBI:58225"/>
        <dbReference type="ChEBI" id="CHEBI:58601"/>
        <dbReference type="EC" id="5.4.2.2"/>
    </reaction>
</comment>
<keyword evidence="10" id="KW-0119">Carbohydrate metabolism</keyword>
<evidence type="ECO:0000256" key="2">
    <source>
        <dbReference type="ARBA" id="ARBA00001946"/>
    </source>
</evidence>
<keyword evidence="8 13" id="KW-0460">Magnesium</keyword>
<keyword evidence="6" id="KW-0597">Phosphoprotein</keyword>
<dbReference type="InterPro" id="IPR016055">
    <property type="entry name" value="A-D-PHexomutase_a/b/a-I/II/III"/>
</dbReference>
<dbReference type="PRINTS" id="PR00509">
    <property type="entry name" value="PGMPMM"/>
</dbReference>
<dbReference type="NCBIfam" id="NF005737">
    <property type="entry name" value="PRK07564.1-1"/>
    <property type="match status" value="1"/>
</dbReference>
<dbReference type="InterPro" id="IPR045244">
    <property type="entry name" value="PGM"/>
</dbReference>
<dbReference type="Pfam" id="PF02878">
    <property type="entry name" value="PGM_PMM_I"/>
    <property type="match status" value="1"/>
</dbReference>